<sequence>MRAAKSSTDSPSLNVSVSNSRRSVCALAFCTRSTPTYRVLSASHAALAVVLLAMLPRNSSGTALHSASSALRSSVKSSVPTLMASHRCRPWSMRRINADQSV</sequence>
<organism evidence="1">
    <name type="scientific">Arundo donax</name>
    <name type="common">Giant reed</name>
    <name type="synonym">Donax arundinaceus</name>
    <dbReference type="NCBI Taxonomy" id="35708"/>
    <lineage>
        <taxon>Eukaryota</taxon>
        <taxon>Viridiplantae</taxon>
        <taxon>Streptophyta</taxon>
        <taxon>Embryophyta</taxon>
        <taxon>Tracheophyta</taxon>
        <taxon>Spermatophyta</taxon>
        <taxon>Magnoliopsida</taxon>
        <taxon>Liliopsida</taxon>
        <taxon>Poales</taxon>
        <taxon>Poaceae</taxon>
        <taxon>PACMAD clade</taxon>
        <taxon>Arundinoideae</taxon>
        <taxon>Arundineae</taxon>
        <taxon>Arundo</taxon>
    </lineage>
</organism>
<protein>
    <submittedName>
        <fullName evidence="1">Uncharacterized protein</fullName>
    </submittedName>
</protein>
<evidence type="ECO:0000313" key="1">
    <source>
        <dbReference type="EMBL" id="JAD36119.1"/>
    </source>
</evidence>
<proteinExistence type="predicted"/>
<dbReference type="AlphaFoldDB" id="A0A0A8Z9R7"/>
<reference evidence="1" key="1">
    <citation type="submission" date="2014-09" db="EMBL/GenBank/DDBJ databases">
        <authorList>
            <person name="Magalhaes I.L.F."/>
            <person name="Oliveira U."/>
            <person name="Santos F.R."/>
            <person name="Vidigal T.H.D.A."/>
            <person name="Brescovit A.D."/>
            <person name="Santos A.J."/>
        </authorList>
    </citation>
    <scope>NUCLEOTIDE SEQUENCE</scope>
    <source>
        <tissue evidence="1">Shoot tissue taken approximately 20 cm above the soil surface</tissue>
    </source>
</reference>
<dbReference type="EMBL" id="GBRH01261776">
    <property type="protein sequence ID" value="JAD36119.1"/>
    <property type="molecule type" value="Transcribed_RNA"/>
</dbReference>
<name>A0A0A8Z9R7_ARUDO</name>
<reference evidence="1" key="2">
    <citation type="journal article" date="2015" name="Data Brief">
        <title>Shoot transcriptome of the giant reed, Arundo donax.</title>
        <authorList>
            <person name="Barrero R.A."/>
            <person name="Guerrero F.D."/>
            <person name="Moolhuijzen P."/>
            <person name="Goolsby J.A."/>
            <person name="Tidwell J."/>
            <person name="Bellgard S.E."/>
            <person name="Bellgard M.I."/>
        </authorList>
    </citation>
    <scope>NUCLEOTIDE SEQUENCE</scope>
    <source>
        <tissue evidence="1">Shoot tissue taken approximately 20 cm above the soil surface</tissue>
    </source>
</reference>
<accession>A0A0A8Z9R7</accession>